<keyword evidence="7 11" id="KW-0406">Ion transport</keyword>
<evidence type="ECO:0000256" key="11">
    <source>
        <dbReference type="RuleBase" id="RU000679"/>
    </source>
</evidence>
<dbReference type="PANTHER" id="PTHR11690">
    <property type="entry name" value="AMILORIDE-SENSITIVE SODIUM CHANNEL-RELATED"/>
    <property type="match status" value="1"/>
</dbReference>
<feature type="compositionally biased region" description="Polar residues" evidence="12">
    <location>
        <begin position="9"/>
        <end position="18"/>
    </location>
</feature>
<evidence type="ECO:0000256" key="10">
    <source>
        <dbReference type="ARBA" id="ARBA00023303"/>
    </source>
</evidence>
<name>A0ABN8S924_9CNID</name>
<keyword evidence="6" id="KW-0915">Sodium</keyword>
<evidence type="ECO:0000256" key="3">
    <source>
        <dbReference type="ARBA" id="ARBA00022461"/>
    </source>
</evidence>
<evidence type="ECO:0000256" key="12">
    <source>
        <dbReference type="SAM" id="MobiDB-lite"/>
    </source>
</evidence>
<gene>
    <name evidence="14" type="ORF">PEVE_00018226</name>
</gene>
<feature type="region of interest" description="Disordered" evidence="12">
    <location>
        <begin position="1"/>
        <end position="20"/>
    </location>
</feature>
<proteinExistence type="inferred from homology"/>
<keyword evidence="5 13" id="KW-1133">Transmembrane helix</keyword>
<dbReference type="PANTHER" id="PTHR11690:SF222">
    <property type="entry name" value="AMILORIDE-SENSITIVE SODIUM CHANNEL SUBUNIT GAMMA"/>
    <property type="match status" value="1"/>
</dbReference>
<evidence type="ECO:0000256" key="6">
    <source>
        <dbReference type="ARBA" id="ARBA00023053"/>
    </source>
</evidence>
<keyword evidence="10 11" id="KW-0407">Ion channel</keyword>
<keyword evidence="8 13" id="KW-0472">Membrane</keyword>
<dbReference type="EMBL" id="CALNXI010002486">
    <property type="protein sequence ID" value="CAH3188207.1"/>
    <property type="molecule type" value="Genomic_DNA"/>
</dbReference>
<dbReference type="PRINTS" id="PR01078">
    <property type="entry name" value="AMINACHANNEL"/>
</dbReference>
<dbReference type="InterPro" id="IPR001873">
    <property type="entry name" value="ENaC"/>
</dbReference>
<comment type="subcellular location">
    <subcellularLocation>
        <location evidence="1">Membrane</location>
        <topology evidence="1">Multi-pass membrane protein</topology>
    </subcellularLocation>
</comment>
<keyword evidence="15" id="KW-1185">Reference proteome</keyword>
<comment type="similarity">
    <text evidence="11">Belongs to the amiloride-sensitive sodium channel (TC 1.A.6) family.</text>
</comment>
<evidence type="ECO:0000256" key="1">
    <source>
        <dbReference type="ARBA" id="ARBA00004141"/>
    </source>
</evidence>
<evidence type="ECO:0000313" key="15">
    <source>
        <dbReference type="Proteomes" id="UP001159427"/>
    </source>
</evidence>
<evidence type="ECO:0000313" key="14">
    <source>
        <dbReference type="EMBL" id="CAH3188207.1"/>
    </source>
</evidence>
<keyword evidence="3 11" id="KW-0894">Sodium channel</keyword>
<protein>
    <submittedName>
        <fullName evidence="14">Uncharacterized protein</fullName>
    </submittedName>
</protein>
<feature type="transmembrane region" description="Helical" evidence="13">
    <location>
        <begin position="55"/>
        <end position="72"/>
    </location>
</feature>
<accession>A0ABN8S924</accession>
<reference evidence="14 15" key="1">
    <citation type="submission" date="2022-05" db="EMBL/GenBank/DDBJ databases">
        <authorList>
            <consortium name="Genoscope - CEA"/>
            <person name="William W."/>
        </authorList>
    </citation>
    <scope>NUCLEOTIDE SEQUENCE [LARGE SCALE GENOMIC DNA]</scope>
</reference>
<comment type="caution">
    <text evidence="14">The sequence shown here is derived from an EMBL/GenBank/DDBJ whole genome shotgun (WGS) entry which is preliminary data.</text>
</comment>
<sequence>MKKYEVSMKTPSTLNDKSGATRKKEVEKLVKEFGSYTTLHGLHFLFESSSVVRRILWLMLMGACMVILAFQVRHSYIKLRRYDSLITKDIERSNSLLFPAVTICNQNMFLKSKILGTDVQIYLDEIDELKAENQANIMTPLKNRSRRISSSFNILKVAEEAGHNLTVMMILCSWRGRKCGPENFTSFVSERRGMCYTFNSGQPGYPLLNATASGISQALSLILDVQPEEYYGPFSYEATGIKLVLHEQHEWPQVENLGIDISPGYNTNIRIKRNKFIALEPPYRPLVAQKN</sequence>
<evidence type="ECO:0000256" key="9">
    <source>
        <dbReference type="ARBA" id="ARBA00023201"/>
    </source>
</evidence>
<keyword evidence="9 11" id="KW-0739">Sodium transport</keyword>
<evidence type="ECO:0000256" key="4">
    <source>
        <dbReference type="ARBA" id="ARBA00022692"/>
    </source>
</evidence>
<evidence type="ECO:0000256" key="8">
    <source>
        <dbReference type="ARBA" id="ARBA00023136"/>
    </source>
</evidence>
<keyword evidence="4 11" id="KW-0812">Transmembrane</keyword>
<keyword evidence="2 11" id="KW-0813">Transport</keyword>
<evidence type="ECO:0000256" key="7">
    <source>
        <dbReference type="ARBA" id="ARBA00023065"/>
    </source>
</evidence>
<evidence type="ECO:0000256" key="2">
    <source>
        <dbReference type="ARBA" id="ARBA00022448"/>
    </source>
</evidence>
<dbReference type="Proteomes" id="UP001159427">
    <property type="component" value="Unassembled WGS sequence"/>
</dbReference>
<organism evidence="14 15">
    <name type="scientific">Porites evermanni</name>
    <dbReference type="NCBI Taxonomy" id="104178"/>
    <lineage>
        <taxon>Eukaryota</taxon>
        <taxon>Metazoa</taxon>
        <taxon>Cnidaria</taxon>
        <taxon>Anthozoa</taxon>
        <taxon>Hexacorallia</taxon>
        <taxon>Scleractinia</taxon>
        <taxon>Fungiina</taxon>
        <taxon>Poritidae</taxon>
        <taxon>Porites</taxon>
    </lineage>
</organism>
<evidence type="ECO:0000256" key="5">
    <source>
        <dbReference type="ARBA" id="ARBA00022989"/>
    </source>
</evidence>
<dbReference type="Gene3D" id="2.60.470.10">
    <property type="entry name" value="Acid-sensing ion channels like domains"/>
    <property type="match status" value="1"/>
</dbReference>
<dbReference type="Pfam" id="PF00858">
    <property type="entry name" value="ASC"/>
    <property type="match status" value="1"/>
</dbReference>
<evidence type="ECO:0000256" key="13">
    <source>
        <dbReference type="SAM" id="Phobius"/>
    </source>
</evidence>